<evidence type="ECO:0000256" key="1">
    <source>
        <dbReference type="ARBA" id="ARBA00004141"/>
    </source>
</evidence>
<evidence type="ECO:0000256" key="4">
    <source>
        <dbReference type="ARBA" id="ARBA00022692"/>
    </source>
</evidence>
<dbReference type="Pfam" id="PF01545">
    <property type="entry name" value="Cation_efflux"/>
    <property type="match status" value="1"/>
</dbReference>
<dbReference type="OrthoDB" id="2000250at2"/>
<comment type="similarity">
    <text evidence="2">Belongs to the cation diffusion facilitator (CDF) transporter (TC 2.A.4) family.</text>
</comment>
<feature type="transmembrane region" description="Helical" evidence="7">
    <location>
        <begin position="41"/>
        <end position="63"/>
    </location>
</feature>
<keyword evidence="6 7" id="KW-0472">Membrane</keyword>
<evidence type="ECO:0000256" key="7">
    <source>
        <dbReference type="SAM" id="Phobius"/>
    </source>
</evidence>
<evidence type="ECO:0000256" key="3">
    <source>
        <dbReference type="ARBA" id="ARBA00022448"/>
    </source>
</evidence>
<organism evidence="10 11">
    <name type="scientific">Butyrivibrio fibrisolvens DSM 3071</name>
    <dbReference type="NCBI Taxonomy" id="1121131"/>
    <lineage>
        <taxon>Bacteria</taxon>
        <taxon>Bacillati</taxon>
        <taxon>Bacillota</taxon>
        <taxon>Clostridia</taxon>
        <taxon>Lachnospirales</taxon>
        <taxon>Lachnospiraceae</taxon>
        <taxon>Butyrivibrio</taxon>
    </lineage>
</organism>
<feature type="transmembrane region" description="Helical" evidence="7">
    <location>
        <begin position="84"/>
        <end position="106"/>
    </location>
</feature>
<dbReference type="PANTHER" id="PTHR43840:SF15">
    <property type="entry name" value="MITOCHONDRIAL METAL TRANSPORTER 1-RELATED"/>
    <property type="match status" value="1"/>
</dbReference>
<dbReference type="GO" id="GO:0015341">
    <property type="term" value="F:zinc efflux antiporter activity"/>
    <property type="evidence" value="ECO:0007669"/>
    <property type="project" value="TreeGrafter"/>
</dbReference>
<evidence type="ECO:0000259" key="8">
    <source>
        <dbReference type="Pfam" id="PF01545"/>
    </source>
</evidence>
<dbReference type="Proteomes" id="UP000184278">
    <property type="component" value="Unassembled WGS sequence"/>
</dbReference>
<dbReference type="InterPro" id="IPR027470">
    <property type="entry name" value="Cation_efflux_CTD"/>
</dbReference>
<keyword evidence="4 7" id="KW-0812">Transmembrane</keyword>
<evidence type="ECO:0000313" key="10">
    <source>
        <dbReference type="EMBL" id="SHI62993.1"/>
    </source>
</evidence>
<evidence type="ECO:0000259" key="9">
    <source>
        <dbReference type="Pfam" id="PF16916"/>
    </source>
</evidence>
<reference evidence="11" key="1">
    <citation type="submission" date="2016-11" db="EMBL/GenBank/DDBJ databases">
        <authorList>
            <person name="Varghese N."/>
            <person name="Submissions S."/>
        </authorList>
    </citation>
    <scope>NUCLEOTIDE SEQUENCE [LARGE SCALE GENOMIC DNA]</scope>
    <source>
        <strain evidence="11">DSM 3071</strain>
    </source>
</reference>
<gene>
    <name evidence="10" type="ORF">SAMN02745229_03378</name>
</gene>
<dbReference type="GO" id="GO:0006882">
    <property type="term" value="P:intracellular zinc ion homeostasis"/>
    <property type="evidence" value="ECO:0007669"/>
    <property type="project" value="TreeGrafter"/>
</dbReference>
<dbReference type="GO" id="GO:0015086">
    <property type="term" value="F:cadmium ion transmembrane transporter activity"/>
    <property type="evidence" value="ECO:0007669"/>
    <property type="project" value="TreeGrafter"/>
</dbReference>
<comment type="subcellular location">
    <subcellularLocation>
        <location evidence="1">Membrane</location>
        <topology evidence="1">Multi-pass membrane protein</topology>
    </subcellularLocation>
</comment>
<evidence type="ECO:0000256" key="6">
    <source>
        <dbReference type="ARBA" id="ARBA00023136"/>
    </source>
</evidence>
<dbReference type="AlphaFoldDB" id="A0A1M6CQ31"/>
<dbReference type="GO" id="GO:0005886">
    <property type="term" value="C:plasma membrane"/>
    <property type="evidence" value="ECO:0007669"/>
    <property type="project" value="TreeGrafter"/>
</dbReference>
<dbReference type="Gene3D" id="3.30.70.1350">
    <property type="entry name" value="Cation efflux protein, cytoplasmic domain"/>
    <property type="match status" value="1"/>
</dbReference>
<dbReference type="SUPFAM" id="SSF161111">
    <property type="entry name" value="Cation efflux protein transmembrane domain-like"/>
    <property type="match status" value="1"/>
</dbReference>
<dbReference type="EMBL" id="FQXK01000035">
    <property type="protein sequence ID" value="SHI62993.1"/>
    <property type="molecule type" value="Genomic_DNA"/>
</dbReference>
<dbReference type="InterPro" id="IPR036837">
    <property type="entry name" value="Cation_efflux_CTD_sf"/>
</dbReference>
<dbReference type="PANTHER" id="PTHR43840">
    <property type="entry name" value="MITOCHONDRIAL METAL TRANSPORTER 1-RELATED"/>
    <property type="match status" value="1"/>
</dbReference>
<keyword evidence="11" id="KW-1185">Reference proteome</keyword>
<dbReference type="SUPFAM" id="SSF160240">
    <property type="entry name" value="Cation efflux protein cytoplasmic domain-like"/>
    <property type="match status" value="1"/>
</dbReference>
<dbReference type="Pfam" id="PF16916">
    <property type="entry name" value="ZT_dimer"/>
    <property type="match status" value="1"/>
</dbReference>
<dbReference type="GO" id="GO:0015093">
    <property type="term" value="F:ferrous iron transmembrane transporter activity"/>
    <property type="evidence" value="ECO:0007669"/>
    <property type="project" value="TreeGrafter"/>
</dbReference>
<evidence type="ECO:0000313" key="11">
    <source>
        <dbReference type="Proteomes" id="UP000184278"/>
    </source>
</evidence>
<dbReference type="GeneID" id="89511875"/>
<feature type="transmembrane region" description="Helical" evidence="7">
    <location>
        <begin position="185"/>
        <end position="205"/>
    </location>
</feature>
<feature type="transmembrane region" description="Helical" evidence="7">
    <location>
        <begin position="163"/>
        <end position="179"/>
    </location>
</feature>
<dbReference type="STRING" id="1121131.SAMN02745229_03378"/>
<dbReference type="RefSeq" id="WP_073389496.1">
    <property type="nucleotide sequence ID" value="NZ_FQXK01000035.1"/>
</dbReference>
<sequence length="295" mass="33514">MDHDSKKTELRNQQRIALLLILWRLPEFFTSFIAASASGSVVVWLEFIENASILIPGIILLVLSGKLSRNLKYVFNYGTGKVEAITALCCEIFDITGLFCVSFFAIKGLFAPEEDEKYLGLALAVSIAGLFIDLIILRQQKKILSGSHSKMFHTALVSAQKEFFFDAASIITLVISLVFEGTLWIRYFSPVVCLIIVVPFFTIVMKHLRESVSELVDRTLDEESQLKIIKVLNEFYDSYEEFGEVRSRINGEEKYIDIELTFKADMKYQDVKTAAAKIEERIREELGDCHINVVI</sequence>
<keyword evidence="5 7" id="KW-1133">Transmembrane helix</keyword>
<feature type="domain" description="Cation efflux protein transmembrane" evidence="8">
    <location>
        <begin position="28"/>
        <end position="216"/>
    </location>
</feature>
<dbReference type="Gene3D" id="1.20.1510.10">
    <property type="entry name" value="Cation efflux protein transmembrane domain"/>
    <property type="match status" value="1"/>
</dbReference>
<evidence type="ECO:0000256" key="2">
    <source>
        <dbReference type="ARBA" id="ARBA00008114"/>
    </source>
</evidence>
<feature type="domain" description="Cation efflux protein cytoplasmic" evidence="9">
    <location>
        <begin position="220"/>
        <end position="293"/>
    </location>
</feature>
<feature type="transmembrane region" description="Helical" evidence="7">
    <location>
        <begin position="16"/>
        <end position="35"/>
    </location>
</feature>
<dbReference type="InterPro" id="IPR027469">
    <property type="entry name" value="Cation_efflux_TMD_sf"/>
</dbReference>
<accession>A0A1M6CQ31</accession>
<dbReference type="InterPro" id="IPR058533">
    <property type="entry name" value="Cation_efflux_TM"/>
</dbReference>
<protein>
    <submittedName>
        <fullName evidence="10">Divalent metal cation (Fe/Co/Zn/Cd) transporter</fullName>
    </submittedName>
</protein>
<keyword evidence="3" id="KW-0813">Transport</keyword>
<proteinExistence type="inferred from homology"/>
<evidence type="ECO:0000256" key="5">
    <source>
        <dbReference type="ARBA" id="ARBA00022989"/>
    </source>
</evidence>
<feature type="transmembrane region" description="Helical" evidence="7">
    <location>
        <begin position="118"/>
        <end position="137"/>
    </location>
</feature>
<name>A0A1M6CQ31_BUTFI</name>
<dbReference type="InterPro" id="IPR050291">
    <property type="entry name" value="CDF_Transporter"/>
</dbReference>